<organism evidence="1 2">
    <name type="scientific">Penicillium steckii</name>
    <dbReference type="NCBI Taxonomy" id="303698"/>
    <lineage>
        <taxon>Eukaryota</taxon>
        <taxon>Fungi</taxon>
        <taxon>Dikarya</taxon>
        <taxon>Ascomycota</taxon>
        <taxon>Pezizomycotina</taxon>
        <taxon>Eurotiomycetes</taxon>
        <taxon>Eurotiomycetidae</taxon>
        <taxon>Eurotiales</taxon>
        <taxon>Aspergillaceae</taxon>
        <taxon>Penicillium</taxon>
    </lineage>
</organism>
<keyword evidence="2" id="KW-1185">Reference proteome</keyword>
<comment type="caution">
    <text evidence="1">The sequence shown here is derived from an EMBL/GenBank/DDBJ whole genome shotgun (WGS) entry which is preliminary data.</text>
</comment>
<accession>A0A1V6TLX6</accession>
<reference evidence="2" key="1">
    <citation type="journal article" date="2017" name="Nat. Microbiol.">
        <title>Global analysis of biosynthetic gene clusters reveals vast potential of secondary metabolite production in Penicillium species.</title>
        <authorList>
            <person name="Nielsen J.C."/>
            <person name="Grijseels S."/>
            <person name="Prigent S."/>
            <person name="Ji B."/>
            <person name="Dainat J."/>
            <person name="Nielsen K.F."/>
            <person name="Frisvad J.C."/>
            <person name="Workman M."/>
            <person name="Nielsen J."/>
        </authorList>
    </citation>
    <scope>NUCLEOTIDE SEQUENCE [LARGE SCALE GENOMIC DNA]</scope>
    <source>
        <strain evidence="2">IBT 24891</strain>
    </source>
</reference>
<dbReference type="Proteomes" id="UP000191285">
    <property type="component" value="Unassembled WGS sequence"/>
</dbReference>
<evidence type="ECO:0000313" key="1">
    <source>
        <dbReference type="EMBL" id="OQE26573.1"/>
    </source>
</evidence>
<name>A0A1V6TLX6_9EURO</name>
<sequence length="492" mass="57131">MSAFFELQFLRRFSTQLRDIGMENATQVEHDLLMKICKDLDDELIGPNMELRSHLETEELEQIPLLMRDRFHLLPQPMQEMDREAAILGFIVLFRRYRRERARAGHHRDYLQGNVPRNLLEEIAPPMGFRASPGPLPNAAGSWMMGLLQFQNGQLQPLGQQEYISQEDLPQEARRRVPKRWGPISAFWSVPLLGIPEGEMWELTQEWERAHEARFSGLVARCFNLHNGLLVTADQNQKEMLNILQHATANIFQDWEEFTRRSKEWYLVQWHVANFSEEEMQAHSTDGVIKRGLKELQEHESLSLQRLEVKLIAKSDWVVFLYENPPTPEISRELTEWNEAGFDFGHALTSYNARVDIVRARPDGDYDISLIHLCQCLVDLTDPLEWSQNDLWINISFLVLRKLERLLLADAVEGQSGAHRSLWWSPKRFELADISSRDGQTRLTNQNVFLQAVTNSYTGDWASFIGPRGVDGRHGPFVDGQCPRFTIIVRYD</sequence>
<evidence type="ECO:0000313" key="2">
    <source>
        <dbReference type="Proteomes" id="UP000191285"/>
    </source>
</evidence>
<dbReference type="EMBL" id="MLKD01000005">
    <property type="protein sequence ID" value="OQE26573.1"/>
    <property type="molecule type" value="Genomic_DNA"/>
</dbReference>
<gene>
    <name evidence="1" type="ORF">PENSTE_c005G04874</name>
</gene>
<protein>
    <submittedName>
        <fullName evidence="1">Uncharacterized protein</fullName>
    </submittedName>
</protein>
<dbReference type="AlphaFoldDB" id="A0A1V6TLX6"/>
<proteinExistence type="predicted"/>